<evidence type="ECO:0000256" key="4">
    <source>
        <dbReference type="ARBA" id="ARBA00022490"/>
    </source>
</evidence>
<dbReference type="GO" id="GO:0005737">
    <property type="term" value="C:cytoplasm"/>
    <property type="evidence" value="ECO:0007669"/>
    <property type="project" value="UniProtKB-SubCell"/>
</dbReference>
<dbReference type="FunFam" id="3.30.450.90:FF:000002">
    <property type="entry name" value="Twitching motility protein PilT"/>
    <property type="match status" value="1"/>
</dbReference>
<evidence type="ECO:0000256" key="6">
    <source>
        <dbReference type="ARBA" id="ARBA00022741"/>
    </source>
</evidence>
<dbReference type="FunFam" id="3.40.50.300:FF:000872">
    <property type="entry name" value="Twitching motility protein PilT"/>
    <property type="match status" value="1"/>
</dbReference>
<dbReference type="SMART" id="SM00382">
    <property type="entry name" value="AAA"/>
    <property type="match status" value="1"/>
</dbReference>
<dbReference type="OrthoDB" id="9776961at2"/>
<evidence type="ECO:0000256" key="3">
    <source>
        <dbReference type="ARBA" id="ARBA00022448"/>
    </source>
</evidence>
<dbReference type="GO" id="GO:0005524">
    <property type="term" value="F:ATP binding"/>
    <property type="evidence" value="ECO:0007669"/>
    <property type="project" value="UniProtKB-KW"/>
</dbReference>
<dbReference type="GO" id="GO:0016887">
    <property type="term" value="F:ATP hydrolysis activity"/>
    <property type="evidence" value="ECO:0007669"/>
    <property type="project" value="InterPro"/>
</dbReference>
<dbReference type="EMBL" id="AP014879">
    <property type="protein sequence ID" value="BAV34731.1"/>
    <property type="molecule type" value="Genomic_DNA"/>
</dbReference>
<sequence>MDIAELLAFAFKQNASDLHLSAGLPPLIRVDGDIKRINVDPLDDRTVHNMVYDIMSDKQQKDYEEFLETDFSFELPNIARFRVNAFNQNRGPAAVFRTIPSKVLTLEQLNCPPVFKQIADQPRGIVLVTGPTGSGKSTTLAAMVNHINETEHGHILTIEDPIEFVHTSKNCLINQREIGKDTLGFNNALRSALREDPDVILVGEMRDLETIRLALTGAETGHLVFGTLHTSSAAKTIDRIIDVFPAAEKDMVRAMLSESLRAVISQTLLKKIGGGRVAAHEIMIGTPAIRNLIRENKIAQMYSAIQTGQNVGMSTLDQNLTDLIRTRQVHVDDARAVAANKDLFSSAAAVASSGGGKK</sequence>
<keyword evidence="4" id="KW-0963">Cytoplasm</keyword>
<dbReference type="NCBIfam" id="TIGR01420">
    <property type="entry name" value="pilT_fam"/>
    <property type="match status" value="1"/>
</dbReference>
<keyword evidence="5" id="KW-1029">Fimbrium biogenesis</keyword>
<reference evidence="9 10" key="1">
    <citation type="submission" date="2015-05" db="EMBL/GenBank/DDBJ databases">
        <title>Complete genome sequence of a sulfur-oxidizing gammaproteobacterium strain HA5.</title>
        <authorList>
            <person name="Miura A."/>
            <person name="Kojima H."/>
            <person name="Fukui M."/>
        </authorList>
    </citation>
    <scope>NUCLEOTIDE SEQUENCE [LARGE SCALE GENOMIC DNA]</scope>
    <source>
        <strain evidence="9 10">HA5</strain>
    </source>
</reference>
<keyword evidence="3" id="KW-0813">Transport</keyword>
<dbReference type="InterPro" id="IPR003593">
    <property type="entry name" value="AAA+_ATPase"/>
</dbReference>
<dbReference type="AlphaFoldDB" id="A0A1B4XIV8"/>
<keyword evidence="7" id="KW-0067">ATP-binding</keyword>
<evidence type="ECO:0000256" key="2">
    <source>
        <dbReference type="ARBA" id="ARBA00006611"/>
    </source>
</evidence>
<gene>
    <name evidence="9" type="ORF">SCL_2454</name>
</gene>
<dbReference type="FunCoup" id="A0A1B4XIV8">
    <property type="interactions" value="421"/>
</dbReference>
<evidence type="ECO:0000256" key="1">
    <source>
        <dbReference type="ARBA" id="ARBA00004496"/>
    </source>
</evidence>
<protein>
    <submittedName>
        <fullName evidence="9">Twitching motility protein PilT</fullName>
    </submittedName>
</protein>
<accession>A0A1B4XIV8</accession>
<dbReference type="RefSeq" id="WP_096361438.1">
    <property type="nucleotide sequence ID" value="NZ_AP014879.1"/>
</dbReference>
<dbReference type="PANTHER" id="PTHR30486">
    <property type="entry name" value="TWITCHING MOTILITY PROTEIN PILT"/>
    <property type="match status" value="1"/>
</dbReference>
<dbReference type="InterPro" id="IPR001482">
    <property type="entry name" value="T2SS/T4SS_dom"/>
</dbReference>
<dbReference type="CDD" id="cd01131">
    <property type="entry name" value="PilT"/>
    <property type="match status" value="1"/>
</dbReference>
<comment type="subcellular location">
    <subcellularLocation>
        <location evidence="1">Cytoplasm</location>
    </subcellularLocation>
</comment>
<name>A0A1B4XIV8_9GAMM</name>
<dbReference type="SUPFAM" id="SSF52540">
    <property type="entry name" value="P-loop containing nucleoside triphosphate hydrolases"/>
    <property type="match status" value="1"/>
</dbReference>
<proteinExistence type="inferred from homology"/>
<dbReference type="InterPro" id="IPR050921">
    <property type="entry name" value="T4SS_GSP_E_ATPase"/>
</dbReference>
<organism evidence="9 10">
    <name type="scientific">Sulfuricaulis limicola</name>
    <dbReference type="NCBI Taxonomy" id="1620215"/>
    <lineage>
        <taxon>Bacteria</taxon>
        <taxon>Pseudomonadati</taxon>
        <taxon>Pseudomonadota</taxon>
        <taxon>Gammaproteobacteria</taxon>
        <taxon>Acidiferrobacterales</taxon>
        <taxon>Acidiferrobacteraceae</taxon>
        <taxon>Sulfuricaulis</taxon>
    </lineage>
</organism>
<dbReference type="Proteomes" id="UP000243180">
    <property type="component" value="Chromosome"/>
</dbReference>
<keyword evidence="10" id="KW-1185">Reference proteome</keyword>
<dbReference type="KEGG" id="slim:SCL_2454"/>
<evidence type="ECO:0000256" key="5">
    <source>
        <dbReference type="ARBA" id="ARBA00022558"/>
    </source>
</evidence>
<feature type="domain" description="Bacterial type II secretion system protein E" evidence="8">
    <location>
        <begin position="193"/>
        <end position="207"/>
    </location>
</feature>
<evidence type="ECO:0000313" key="9">
    <source>
        <dbReference type="EMBL" id="BAV34731.1"/>
    </source>
</evidence>
<evidence type="ECO:0000313" key="10">
    <source>
        <dbReference type="Proteomes" id="UP000243180"/>
    </source>
</evidence>
<dbReference type="InterPro" id="IPR006321">
    <property type="entry name" value="PilT/PilU"/>
</dbReference>
<comment type="similarity">
    <text evidence="2">Belongs to the GSP E family.</text>
</comment>
<dbReference type="PROSITE" id="PS00662">
    <property type="entry name" value="T2SP_E"/>
    <property type="match status" value="1"/>
</dbReference>
<evidence type="ECO:0000256" key="7">
    <source>
        <dbReference type="ARBA" id="ARBA00022840"/>
    </source>
</evidence>
<dbReference type="InterPro" id="IPR027417">
    <property type="entry name" value="P-loop_NTPase"/>
</dbReference>
<dbReference type="PANTHER" id="PTHR30486:SF6">
    <property type="entry name" value="TYPE IV PILUS RETRACTATION ATPASE PILT"/>
    <property type="match status" value="1"/>
</dbReference>
<dbReference type="Gene3D" id="3.40.50.300">
    <property type="entry name" value="P-loop containing nucleotide triphosphate hydrolases"/>
    <property type="match status" value="1"/>
</dbReference>
<evidence type="ECO:0000259" key="8">
    <source>
        <dbReference type="PROSITE" id="PS00662"/>
    </source>
</evidence>
<keyword evidence="6" id="KW-0547">Nucleotide-binding</keyword>
<dbReference type="Pfam" id="PF00437">
    <property type="entry name" value="T2SSE"/>
    <property type="match status" value="1"/>
</dbReference>
<dbReference type="Gene3D" id="3.30.450.90">
    <property type="match status" value="1"/>
</dbReference>
<dbReference type="InParanoid" id="A0A1B4XIV8"/>